<evidence type="ECO:0000313" key="3">
    <source>
        <dbReference type="Proteomes" id="UP001185873"/>
    </source>
</evidence>
<dbReference type="AlphaFoldDB" id="A0AAE4U5G1"/>
<accession>A0AAE4U5G1</accession>
<feature type="compositionally biased region" description="Basic and acidic residues" evidence="1">
    <location>
        <begin position="29"/>
        <end position="53"/>
    </location>
</feature>
<dbReference type="EMBL" id="JAWLKJ010000003">
    <property type="protein sequence ID" value="MDV6299817.1"/>
    <property type="molecule type" value="Genomic_DNA"/>
</dbReference>
<gene>
    <name evidence="2" type="ORF">R3P82_11920</name>
</gene>
<comment type="caution">
    <text evidence="2">The sequence shown here is derived from an EMBL/GenBank/DDBJ whole genome shotgun (WGS) entry which is preliminary data.</text>
</comment>
<dbReference type="Gene3D" id="2.60.120.10">
    <property type="entry name" value="Jelly Rolls"/>
    <property type="match status" value="1"/>
</dbReference>
<feature type="region of interest" description="Disordered" evidence="1">
    <location>
        <begin position="1"/>
        <end position="68"/>
    </location>
</feature>
<protein>
    <submittedName>
        <fullName evidence="2">Cupin domain-containing protein</fullName>
    </submittedName>
</protein>
<dbReference type="RefSeq" id="WP_259821159.1">
    <property type="nucleotide sequence ID" value="NZ_JALXXI010000015.1"/>
</dbReference>
<dbReference type="CDD" id="cd02230">
    <property type="entry name" value="cupin_HP0902-like"/>
    <property type="match status" value="1"/>
</dbReference>
<evidence type="ECO:0000313" key="2">
    <source>
        <dbReference type="EMBL" id="MDV6299817.1"/>
    </source>
</evidence>
<dbReference type="InterPro" id="IPR011051">
    <property type="entry name" value="RmlC_Cupin_sf"/>
</dbReference>
<evidence type="ECO:0000256" key="1">
    <source>
        <dbReference type="SAM" id="MobiDB-lite"/>
    </source>
</evidence>
<proteinExistence type="predicted"/>
<dbReference type="InterPro" id="IPR014710">
    <property type="entry name" value="RmlC-like_jellyroll"/>
</dbReference>
<reference evidence="2" key="1">
    <citation type="submission" date="2023-10" db="EMBL/GenBank/DDBJ databases">
        <title>Development of a sustainable strategy for remediation of hydrocarbon-contaminated territories based on the waste exchange concept.</title>
        <authorList>
            <person name="Krivoruchko A."/>
        </authorList>
    </citation>
    <scope>NUCLEOTIDE SEQUENCE</scope>
    <source>
        <strain evidence="2">IEGM 1175</strain>
    </source>
</reference>
<dbReference type="SUPFAM" id="SSF51182">
    <property type="entry name" value="RmlC-like cupins"/>
    <property type="match status" value="1"/>
</dbReference>
<organism evidence="2 3">
    <name type="scientific">Dietzia maris</name>
    <dbReference type="NCBI Taxonomy" id="37915"/>
    <lineage>
        <taxon>Bacteria</taxon>
        <taxon>Bacillati</taxon>
        <taxon>Actinomycetota</taxon>
        <taxon>Actinomycetes</taxon>
        <taxon>Mycobacteriales</taxon>
        <taxon>Dietziaceae</taxon>
        <taxon>Dietzia</taxon>
    </lineage>
</organism>
<name>A0AAE4U5G1_9ACTN</name>
<sequence length="150" mass="16173">MSEEATSAGREATSPGRDAGASGGPTRDPAAEDRDHGRRAGTDEGTATHHTDVIGRAAPSATRPGATVVHQDETAKIVAFEFDEGQEMPDHAAFHPILIQLLRGRVEFGLPDRTLELRTGEILHLTAKLRHRVRALEPTTLTITMLLPRS</sequence>
<dbReference type="Proteomes" id="UP001185873">
    <property type="component" value="Unassembled WGS sequence"/>
</dbReference>